<keyword evidence="10" id="KW-1185">Reference proteome</keyword>
<dbReference type="Proteomes" id="UP001165190">
    <property type="component" value="Unassembled WGS sequence"/>
</dbReference>
<evidence type="ECO:0000313" key="10">
    <source>
        <dbReference type="Proteomes" id="UP001165190"/>
    </source>
</evidence>
<feature type="domain" description="C2H2-type" evidence="7">
    <location>
        <begin position="391"/>
        <end position="415"/>
    </location>
</feature>
<protein>
    <submittedName>
        <fullName evidence="9">Uncharacterized protein</fullName>
    </submittedName>
</protein>
<feature type="domain" description="C2H2-type" evidence="7">
    <location>
        <begin position="128"/>
        <end position="152"/>
    </location>
</feature>
<dbReference type="Pfam" id="PF12874">
    <property type="entry name" value="zf-met"/>
    <property type="match status" value="4"/>
</dbReference>
<dbReference type="AlphaFoldDB" id="A0A9W7J0A4"/>
<dbReference type="SMART" id="SM00355">
    <property type="entry name" value="ZnF_C2H2"/>
    <property type="match status" value="4"/>
</dbReference>
<evidence type="ECO:0000259" key="7">
    <source>
        <dbReference type="SMART" id="SM00355"/>
    </source>
</evidence>
<feature type="domain" description="C2H2-type" evidence="7">
    <location>
        <begin position="221"/>
        <end position="245"/>
    </location>
</feature>
<keyword evidence="2" id="KW-0479">Metal-binding</keyword>
<reference evidence="9" key="1">
    <citation type="submission" date="2023-05" db="EMBL/GenBank/DDBJ databases">
        <title>Genome and transcriptome analyses reveal genes involved in the formation of fine ridges on petal epidermal cells in Hibiscus trionum.</title>
        <authorList>
            <person name="Koshimizu S."/>
            <person name="Masuda S."/>
            <person name="Ishii T."/>
            <person name="Shirasu K."/>
            <person name="Hoshino A."/>
            <person name="Arita M."/>
        </authorList>
    </citation>
    <scope>NUCLEOTIDE SEQUENCE</scope>
    <source>
        <strain evidence="9">Hamamatsu line</strain>
    </source>
</reference>
<evidence type="ECO:0000256" key="5">
    <source>
        <dbReference type="ARBA" id="ARBA00022833"/>
    </source>
</evidence>
<evidence type="ECO:0000256" key="4">
    <source>
        <dbReference type="ARBA" id="ARBA00022771"/>
    </source>
</evidence>
<dbReference type="EMBL" id="BSYR01000045">
    <property type="protein sequence ID" value="GMJ05793.1"/>
    <property type="molecule type" value="Genomic_DNA"/>
</dbReference>
<dbReference type="SUPFAM" id="SSF57667">
    <property type="entry name" value="beta-beta-alpha zinc fingers"/>
    <property type="match status" value="4"/>
</dbReference>
<dbReference type="GO" id="GO:0008270">
    <property type="term" value="F:zinc ion binding"/>
    <property type="evidence" value="ECO:0007669"/>
    <property type="project" value="UniProtKB-KW"/>
</dbReference>
<keyword evidence="6" id="KW-0539">Nucleus</keyword>
<name>A0A9W7J0A4_HIBTR</name>
<evidence type="ECO:0000259" key="8">
    <source>
        <dbReference type="SMART" id="SM00451"/>
    </source>
</evidence>
<evidence type="ECO:0000256" key="6">
    <source>
        <dbReference type="ARBA" id="ARBA00023242"/>
    </source>
</evidence>
<dbReference type="InterPro" id="IPR003604">
    <property type="entry name" value="Matrin/U1-like-C_Znf_C2H2"/>
</dbReference>
<dbReference type="PANTHER" id="PTHR46144">
    <property type="entry name" value="ZINC FINGER PROTEIN 385B-LIKE"/>
    <property type="match status" value="1"/>
</dbReference>
<proteinExistence type="predicted"/>
<evidence type="ECO:0000256" key="2">
    <source>
        <dbReference type="ARBA" id="ARBA00022723"/>
    </source>
</evidence>
<dbReference type="SMART" id="SM00451">
    <property type="entry name" value="ZnF_U1"/>
    <property type="match status" value="4"/>
</dbReference>
<dbReference type="GO" id="GO:0005634">
    <property type="term" value="C:nucleus"/>
    <property type="evidence" value="ECO:0007669"/>
    <property type="project" value="UniProtKB-SubCell"/>
</dbReference>
<feature type="domain" description="C2H2-type" evidence="7">
    <location>
        <begin position="286"/>
        <end position="310"/>
    </location>
</feature>
<feature type="domain" description="U1-type" evidence="8">
    <location>
        <begin position="388"/>
        <end position="422"/>
    </location>
</feature>
<feature type="domain" description="U1-type" evidence="8">
    <location>
        <begin position="125"/>
        <end position="159"/>
    </location>
</feature>
<gene>
    <name evidence="9" type="ORF">HRI_004248500</name>
</gene>
<evidence type="ECO:0000256" key="1">
    <source>
        <dbReference type="ARBA" id="ARBA00004123"/>
    </source>
</evidence>
<dbReference type="InterPro" id="IPR051868">
    <property type="entry name" value="ZN346_ZMAT4"/>
</dbReference>
<dbReference type="GO" id="GO:0003676">
    <property type="term" value="F:nucleic acid binding"/>
    <property type="evidence" value="ECO:0007669"/>
    <property type="project" value="InterPro"/>
</dbReference>
<accession>A0A9W7J0A4</accession>
<keyword evidence="3" id="KW-0677">Repeat</keyword>
<keyword evidence="5" id="KW-0862">Zinc</keyword>
<evidence type="ECO:0000256" key="3">
    <source>
        <dbReference type="ARBA" id="ARBA00022737"/>
    </source>
</evidence>
<dbReference type="PANTHER" id="PTHR46144:SF6">
    <property type="entry name" value="C2H2-TYPE DOMAIN-CONTAINING PROTEIN"/>
    <property type="match status" value="1"/>
</dbReference>
<sequence>MFQPQQQQSPLTYFPNSSNSIPNSQLSFPQTPSLPSQALLFPPVTDLYAHLGQLTLTHVEFEPQAQFYEDPNAGSRCWITAQAGSIRYGATSSVAALNSIGNNDLMKKSLVNNVIGSTPNQSNLIQPLQCEVCNVVCKTKDVCEKHLIGKKHMRNLRAMMNPITAIFPDTSNTINNVSIVGQTGSVGGQLIFGSSGVANVHELERKKQQLLNAGTPVGSVRMCTICNVACNSHDAFIKHLSGRRHATQAGLIAIDGIGPYLAAIRANDQFWNKGKKVIKNKISQPSWCEVCQISCTSTDVYAKHLSGKKHLKNLENLEKTKINTCYSSSIDAPIATNLIIGTAENSAVDGYSSVDVHKSEKMIAHSEAPKEDLETKKMKVVKGGAAATAIRVCVICNVVCNSQKVFNYHLTGQKHAAMVKKLADARIPTAISQTR</sequence>
<keyword evidence="4" id="KW-0863">Zinc-finger</keyword>
<organism evidence="9 10">
    <name type="scientific">Hibiscus trionum</name>
    <name type="common">Flower of an hour</name>
    <dbReference type="NCBI Taxonomy" id="183268"/>
    <lineage>
        <taxon>Eukaryota</taxon>
        <taxon>Viridiplantae</taxon>
        <taxon>Streptophyta</taxon>
        <taxon>Embryophyta</taxon>
        <taxon>Tracheophyta</taxon>
        <taxon>Spermatophyta</taxon>
        <taxon>Magnoliopsida</taxon>
        <taxon>eudicotyledons</taxon>
        <taxon>Gunneridae</taxon>
        <taxon>Pentapetalae</taxon>
        <taxon>rosids</taxon>
        <taxon>malvids</taxon>
        <taxon>Malvales</taxon>
        <taxon>Malvaceae</taxon>
        <taxon>Malvoideae</taxon>
        <taxon>Hibiscus</taxon>
    </lineage>
</organism>
<feature type="domain" description="U1-type" evidence="8">
    <location>
        <begin position="283"/>
        <end position="317"/>
    </location>
</feature>
<dbReference type="InterPro" id="IPR013087">
    <property type="entry name" value="Znf_C2H2_type"/>
</dbReference>
<evidence type="ECO:0000313" key="9">
    <source>
        <dbReference type="EMBL" id="GMJ05793.1"/>
    </source>
</evidence>
<dbReference type="Gene3D" id="3.30.160.60">
    <property type="entry name" value="Classic Zinc Finger"/>
    <property type="match status" value="4"/>
</dbReference>
<dbReference type="InterPro" id="IPR036236">
    <property type="entry name" value="Znf_C2H2_sf"/>
</dbReference>
<dbReference type="OrthoDB" id="434647at2759"/>
<comment type="subcellular location">
    <subcellularLocation>
        <location evidence="1">Nucleus</location>
    </subcellularLocation>
</comment>
<comment type="caution">
    <text evidence="9">The sequence shown here is derived from an EMBL/GenBank/DDBJ whole genome shotgun (WGS) entry which is preliminary data.</text>
</comment>
<feature type="domain" description="U1-type" evidence="8">
    <location>
        <begin position="218"/>
        <end position="252"/>
    </location>
</feature>